<dbReference type="EMBL" id="FOAF01000003">
    <property type="protein sequence ID" value="SEL75585.1"/>
    <property type="molecule type" value="Genomic_DNA"/>
</dbReference>
<dbReference type="Proteomes" id="UP000199421">
    <property type="component" value="Unassembled WGS sequence"/>
</dbReference>
<proteinExistence type="predicted"/>
<gene>
    <name evidence="1" type="ORF">SAMN05661044_03359</name>
</gene>
<sequence length="140" mass="16382">MYLTILQKNGEFMKQIFLMVIAILGMTSFANAQQSRGGTRMDPEQRAKRSVDMLNRELTLTQVQKDSIYAFSLDEAKKQQELFQQGDANNRRDNFEKMKGIRQESQGKIKSVLTDDQQKAYDKLLQERQNRMKERRAGRN</sequence>
<keyword evidence="2" id="KW-1185">Reference proteome</keyword>
<evidence type="ECO:0000313" key="1">
    <source>
        <dbReference type="EMBL" id="SEL75585.1"/>
    </source>
</evidence>
<organism evidence="1 2">
    <name type="scientific">Olivibacter domesticus</name>
    <name type="common">Pseudosphingobacterium domesticum</name>
    <dbReference type="NCBI Taxonomy" id="407022"/>
    <lineage>
        <taxon>Bacteria</taxon>
        <taxon>Pseudomonadati</taxon>
        <taxon>Bacteroidota</taxon>
        <taxon>Sphingobacteriia</taxon>
        <taxon>Sphingobacteriales</taxon>
        <taxon>Sphingobacteriaceae</taxon>
        <taxon>Olivibacter</taxon>
    </lineage>
</organism>
<evidence type="ECO:0008006" key="3">
    <source>
        <dbReference type="Google" id="ProtNLM"/>
    </source>
</evidence>
<dbReference type="AlphaFoldDB" id="A0A1H7ST62"/>
<dbReference type="STRING" id="407022.SAMN05661044_03359"/>
<protein>
    <recommendedName>
        <fullName evidence="3">LTXXQ motif family protein</fullName>
    </recommendedName>
</protein>
<reference evidence="2" key="1">
    <citation type="submission" date="2016-10" db="EMBL/GenBank/DDBJ databases">
        <authorList>
            <person name="Varghese N."/>
            <person name="Submissions S."/>
        </authorList>
    </citation>
    <scope>NUCLEOTIDE SEQUENCE [LARGE SCALE GENOMIC DNA]</scope>
    <source>
        <strain evidence="2">DSM 18733</strain>
    </source>
</reference>
<accession>A0A1H7ST62</accession>
<name>A0A1H7ST62_OLID1</name>
<evidence type="ECO:0000313" key="2">
    <source>
        <dbReference type="Proteomes" id="UP000199421"/>
    </source>
</evidence>